<feature type="region of interest" description="Disordered" evidence="1">
    <location>
        <begin position="1"/>
        <end position="44"/>
    </location>
</feature>
<protein>
    <submittedName>
        <fullName evidence="2">Uncharacterized protein</fullName>
    </submittedName>
</protein>
<sequence>MSGIPPQTARLVGAWPSSAAPQHRSAPAQRATRSPRPGRAPRSAWLTRLLHPLQRPVPVRRIETTGPATQQPARHA</sequence>
<evidence type="ECO:0000313" key="2">
    <source>
        <dbReference type="EMBL" id="TQN44972.1"/>
    </source>
</evidence>
<accession>A0A543PLM2</accession>
<feature type="compositionally biased region" description="Low complexity" evidence="1">
    <location>
        <begin position="30"/>
        <end position="44"/>
    </location>
</feature>
<organism evidence="2 3">
    <name type="scientific">Humibacillus xanthopallidus</name>
    <dbReference type="NCBI Taxonomy" id="412689"/>
    <lineage>
        <taxon>Bacteria</taxon>
        <taxon>Bacillati</taxon>
        <taxon>Actinomycetota</taxon>
        <taxon>Actinomycetes</taxon>
        <taxon>Micrococcales</taxon>
        <taxon>Intrasporangiaceae</taxon>
        <taxon>Humibacillus</taxon>
    </lineage>
</organism>
<feature type="compositionally biased region" description="Polar residues" evidence="1">
    <location>
        <begin position="66"/>
        <end position="76"/>
    </location>
</feature>
<comment type="caution">
    <text evidence="2">The sequence shown here is derived from an EMBL/GenBank/DDBJ whole genome shotgun (WGS) entry which is preliminary data.</text>
</comment>
<feature type="region of interest" description="Disordered" evidence="1">
    <location>
        <begin position="56"/>
        <end position="76"/>
    </location>
</feature>
<proteinExistence type="predicted"/>
<name>A0A543PLM2_9MICO</name>
<evidence type="ECO:0000256" key="1">
    <source>
        <dbReference type="SAM" id="MobiDB-lite"/>
    </source>
</evidence>
<dbReference type="RefSeq" id="WP_141824262.1">
    <property type="nucleotide sequence ID" value="NZ_BAAAQC010000009.1"/>
</dbReference>
<evidence type="ECO:0000313" key="3">
    <source>
        <dbReference type="Proteomes" id="UP000320085"/>
    </source>
</evidence>
<dbReference type="Proteomes" id="UP000320085">
    <property type="component" value="Unassembled WGS sequence"/>
</dbReference>
<reference evidence="2 3" key="1">
    <citation type="submission" date="2019-06" db="EMBL/GenBank/DDBJ databases">
        <title>Sequencing the genomes of 1000 actinobacteria strains.</title>
        <authorList>
            <person name="Klenk H.-P."/>
        </authorList>
    </citation>
    <scope>NUCLEOTIDE SEQUENCE [LARGE SCALE GENOMIC DNA]</scope>
    <source>
        <strain evidence="2 3">DSM 21776</strain>
    </source>
</reference>
<dbReference type="OrthoDB" id="4871276at2"/>
<gene>
    <name evidence="2" type="ORF">FHX52_4196</name>
</gene>
<dbReference type="EMBL" id="VFQF01000003">
    <property type="protein sequence ID" value="TQN44972.1"/>
    <property type="molecule type" value="Genomic_DNA"/>
</dbReference>
<dbReference type="AlphaFoldDB" id="A0A543PLM2"/>